<dbReference type="Pfam" id="PF20579">
    <property type="entry name" value="LapA"/>
    <property type="match status" value="2"/>
</dbReference>
<accession>W7QR85</accession>
<protein>
    <recommendedName>
        <fullName evidence="1">LapA adhesin domain-containing protein</fullName>
    </recommendedName>
</protein>
<sequence length="155" mass="16646">MINIAAGQSSGSVSVDVSDDVYIGADDITASIALNEDQSPAITGGNFENLVLGVSVDVSDDVYVGADDITASLSLDNVTGGNFENLVLGNSSVTTTVTDTVSGVTLSHDSCFGHSFRCDAVSDWYTKCSRRRQHYLYRKLKCGSRNGYEHHLKQW</sequence>
<comment type="caution">
    <text evidence="2">The sequence shown here is derived from an EMBL/GenBank/DDBJ whole genome shotgun (WGS) entry which is preliminary data.</text>
</comment>
<dbReference type="AlphaFoldDB" id="W7QR85"/>
<gene>
    <name evidence="2" type="ORF">DS2_07893</name>
</gene>
<dbReference type="EMBL" id="ARZY01000012">
    <property type="protein sequence ID" value="EWH10378.1"/>
    <property type="molecule type" value="Genomic_DNA"/>
</dbReference>
<feature type="domain" description="LapA adhesin" evidence="1">
    <location>
        <begin position="56"/>
        <end position="100"/>
    </location>
</feature>
<proteinExistence type="predicted"/>
<evidence type="ECO:0000313" key="2">
    <source>
        <dbReference type="EMBL" id="EWH10378.1"/>
    </source>
</evidence>
<organism evidence="2 3">
    <name type="scientific">Catenovulum agarivorans DS-2</name>
    <dbReference type="NCBI Taxonomy" id="1328313"/>
    <lineage>
        <taxon>Bacteria</taxon>
        <taxon>Pseudomonadati</taxon>
        <taxon>Pseudomonadota</taxon>
        <taxon>Gammaproteobacteria</taxon>
        <taxon>Alteromonadales</taxon>
        <taxon>Alteromonadaceae</taxon>
        <taxon>Catenovulum</taxon>
    </lineage>
</organism>
<keyword evidence="3" id="KW-1185">Reference proteome</keyword>
<name>W7QR85_9ALTE</name>
<reference evidence="2 3" key="1">
    <citation type="journal article" date="2014" name="Genome Announc.">
        <title>Draft Genome Sequence of the Agar-Degrading Bacterium Catenovulum sp. Strain DS-2, Isolated from Intestines of Haliotis diversicolor.</title>
        <authorList>
            <person name="Shan D."/>
            <person name="Li X."/>
            <person name="Gu Z."/>
            <person name="Wei G."/>
            <person name="Gao Z."/>
            <person name="Shao Z."/>
        </authorList>
    </citation>
    <scope>NUCLEOTIDE SEQUENCE [LARGE SCALE GENOMIC DNA]</scope>
    <source>
        <strain evidence="2 3">DS-2</strain>
    </source>
</reference>
<feature type="domain" description="LapA adhesin" evidence="1">
    <location>
        <begin position="2"/>
        <end position="52"/>
    </location>
</feature>
<dbReference type="PATRIC" id="fig|1328313.3.peg.1612"/>
<evidence type="ECO:0000313" key="3">
    <source>
        <dbReference type="Proteomes" id="UP000019276"/>
    </source>
</evidence>
<dbReference type="InterPro" id="IPR046779">
    <property type="entry name" value="LapA_adhesin_dom"/>
</dbReference>
<dbReference type="STRING" id="1328313.DS2_07893"/>
<dbReference type="Proteomes" id="UP000019276">
    <property type="component" value="Unassembled WGS sequence"/>
</dbReference>
<evidence type="ECO:0000259" key="1">
    <source>
        <dbReference type="Pfam" id="PF20579"/>
    </source>
</evidence>